<organism evidence="6 7">
    <name type="scientific">Baekduia soli</name>
    <dbReference type="NCBI Taxonomy" id="496014"/>
    <lineage>
        <taxon>Bacteria</taxon>
        <taxon>Bacillati</taxon>
        <taxon>Actinomycetota</taxon>
        <taxon>Thermoleophilia</taxon>
        <taxon>Solirubrobacterales</taxon>
        <taxon>Baekduiaceae</taxon>
        <taxon>Baekduia</taxon>
    </lineage>
</organism>
<dbReference type="GO" id="GO:0046872">
    <property type="term" value="F:metal ion binding"/>
    <property type="evidence" value="ECO:0007669"/>
    <property type="project" value="UniProtKB-KW"/>
</dbReference>
<keyword evidence="4" id="KW-1015">Disulfide bond</keyword>
<sequence>MPARARLTLLLTASLVLVAALAIVVFAGSGGHERSGKGFEGSLRPEGIPPADFSLRDQDGRTVSLAAYRGRPVILTFMYSTCKDTCPLTAQQIRIAMDDLGHDVPALAVSVDPANDTELNAKRFLLQQHLSGRMRFLMGSRAQLQPIWKAYGIEPQGKKFDHSAYVLLIDARGVQRIGWPVSQLTPEGLAHDLRLLGAAA</sequence>
<feature type="disulfide bond" description="Redox-active" evidence="4">
    <location>
        <begin position="82"/>
        <end position="86"/>
    </location>
</feature>
<evidence type="ECO:0000256" key="3">
    <source>
        <dbReference type="PIRSR" id="PIRSR603782-1"/>
    </source>
</evidence>
<dbReference type="KEGG" id="bsol:FSW04_21945"/>
<dbReference type="PROSITE" id="PS51352">
    <property type="entry name" value="THIOREDOXIN_2"/>
    <property type="match status" value="1"/>
</dbReference>
<dbReference type="Pfam" id="PF02630">
    <property type="entry name" value="SCO1-SenC"/>
    <property type="match status" value="1"/>
</dbReference>
<dbReference type="InterPro" id="IPR003782">
    <property type="entry name" value="SCO1/SenC"/>
</dbReference>
<dbReference type="PANTHER" id="PTHR12151">
    <property type="entry name" value="ELECTRON TRANSPORT PROTIN SCO1/SENC FAMILY MEMBER"/>
    <property type="match status" value="1"/>
</dbReference>
<accession>A0A5B8UAF4</accession>
<evidence type="ECO:0000313" key="7">
    <source>
        <dbReference type="Proteomes" id="UP000321805"/>
    </source>
</evidence>
<keyword evidence="2 3" id="KW-0186">Copper</keyword>
<name>A0A5B8UAF4_9ACTN</name>
<protein>
    <submittedName>
        <fullName evidence="6">SCO family protein</fullName>
    </submittedName>
</protein>
<dbReference type="RefSeq" id="WP_146922329.1">
    <property type="nucleotide sequence ID" value="NZ_CP042430.1"/>
</dbReference>
<reference evidence="6 7" key="1">
    <citation type="journal article" date="2018" name="J. Microbiol.">
        <title>Baekduia soli gen. nov., sp. nov., a novel bacterium isolated from the soil of Baekdu Mountain and proposal of a novel family name, Baekduiaceae fam. nov.</title>
        <authorList>
            <person name="An D.S."/>
            <person name="Siddiqi M.Z."/>
            <person name="Kim K.H."/>
            <person name="Yu H.S."/>
            <person name="Im W.T."/>
        </authorList>
    </citation>
    <scope>NUCLEOTIDE SEQUENCE [LARGE SCALE GENOMIC DNA]</scope>
    <source>
        <strain evidence="6 7">BR7-21</strain>
    </source>
</reference>
<evidence type="ECO:0000256" key="1">
    <source>
        <dbReference type="ARBA" id="ARBA00010996"/>
    </source>
</evidence>
<feature type="domain" description="Thioredoxin" evidence="5">
    <location>
        <begin position="44"/>
        <end position="200"/>
    </location>
</feature>
<proteinExistence type="inferred from homology"/>
<keyword evidence="7" id="KW-1185">Reference proteome</keyword>
<feature type="binding site" evidence="3">
    <location>
        <position position="82"/>
    </location>
    <ligand>
        <name>Cu cation</name>
        <dbReference type="ChEBI" id="CHEBI:23378"/>
    </ligand>
</feature>
<dbReference type="EMBL" id="CP042430">
    <property type="protein sequence ID" value="QEC49964.1"/>
    <property type="molecule type" value="Genomic_DNA"/>
</dbReference>
<evidence type="ECO:0000259" key="5">
    <source>
        <dbReference type="PROSITE" id="PS51352"/>
    </source>
</evidence>
<dbReference type="Proteomes" id="UP000321805">
    <property type="component" value="Chromosome"/>
</dbReference>
<evidence type="ECO:0000313" key="6">
    <source>
        <dbReference type="EMBL" id="QEC49964.1"/>
    </source>
</evidence>
<feature type="binding site" evidence="3">
    <location>
        <position position="86"/>
    </location>
    <ligand>
        <name>Cu cation</name>
        <dbReference type="ChEBI" id="CHEBI:23378"/>
    </ligand>
</feature>
<gene>
    <name evidence="6" type="ORF">FSW04_21945</name>
</gene>
<dbReference type="CDD" id="cd02968">
    <property type="entry name" value="SCO"/>
    <property type="match status" value="1"/>
</dbReference>
<dbReference type="InterPro" id="IPR013766">
    <property type="entry name" value="Thioredoxin_domain"/>
</dbReference>
<dbReference type="AlphaFoldDB" id="A0A5B8UAF4"/>
<keyword evidence="3" id="KW-0479">Metal-binding</keyword>
<dbReference type="SUPFAM" id="SSF52833">
    <property type="entry name" value="Thioredoxin-like"/>
    <property type="match status" value="1"/>
</dbReference>
<dbReference type="Gene3D" id="3.40.30.10">
    <property type="entry name" value="Glutaredoxin"/>
    <property type="match status" value="1"/>
</dbReference>
<dbReference type="OrthoDB" id="9790194at2"/>
<comment type="similarity">
    <text evidence="1">Belongs to the SCO1/2 family.</text>
</comment>
<dbReference type="InterPro" id="IPR036249">
    <property type="entry name" value="Thioredoxin-like_sf"/>
</dbReference>
<evidence type="ECO:0000256" key="4">
    <source>
        <dbReference type="PIRSR" id="PIRSR603782-2"/>
    </source>
</evidence>
<evidence type="ECO:0000256" key="2">
    <source>
        <dbReference type="ARBA" id="ARBA00023008"/>
    </source>
</evidence>
<dbReference type="PANTHER" id="PTHR12151:SF25">
    <property type="entry name" value="LINALOOL DEHYDRATASE_ISOMERASE DOMAIN-CONTAINING PROTEIN"/>
    <property type="match status" value="1"/>
</dbReference>